<proteinExistence type="predicted"/>
<keyword evidence="4" id="KW-1185">Reference proteome</keyword>
<dbReference type="Pfam" id="PF16059">
    <property type="entry name" value="MGA_dom"/>
    <property type="match status" value="1"/>
</dbReference>
<dbReference type="EMBL" id="LNIX01000006">
    <property type="protein sequence ID" value="OXA52938.1"/>
    <property type="molecule type" value="Genomic_DNA"/>
</dbReference>
<feature type="domain" description="MGA conserved" evidence="2">
    <location>
        <begin position="194"/>
        <end position="234"/>
    </location>
</feature>
<dbReference type="AlphaFoldDB" id="A0A226E6H2"/>
<dbReference type="OrthoDB" id="6119313at2759"/>
<dbReference type="Proteomes" id="UP000198287">
    <property type="component" value="Unassembled WGS sequence"/>
</dbReference>
<sequence length="669" mass="76485">MLHKKFELDTSSTRLREDDAHLERDESREYRISDQEAVRCALSIPEEFVPTPHKEFIKDLEVQQETKTKRQIKKHPMISTTKPKPSIQNGGGEGEYRIINKTLLVRERERKLRSAFAKYKKWDEAERCKVELLDDNKIMVNNVIMDVNHSDYIREQDVTLDLDEDYRTCSMPPLPTLPSSQTPVAVTSTSKNGETDPCTSATCRLGCICESIKRDPVVRTHCGKPRCFFECTCQQSMFNNGDDGDIRSRLRPRVSLLNWRFMESAERDKDPPPVNYRQLERGVAVYPRMRRVAVAPQRFRNEYIMSSKFKDTFNRERRKPVVGISKFIRKPPTTTSVKRDATGSIYRRNYIVKPSTKQKENSVPSKMNVRPCTVALDPLKPPEKKEKKEDVVPQELAEQKPLEIPNLIKIIQRDAMIVLMGEDSLCFVTFSLQFKHPKAVIYKEVDGDRADVPWLYLPFPSSGESWLFHPIQPDTDTMFTCIPEINCLIPSVALRMHINMANAKAKTVALKMLWVGQDSKKRQGNIYILPALQNVLICGPFPHYLMTTRFNSSFHQVDRIVNVCSMADHLNSGRFAGDPKSWNHFFTEKKERISKELQERVKNSVVLKDKIIPANVIMAASGFDSNDSSSSSSDSESPKPGTSKASLVKPPERLSVSWSDASKLLSVQP</sequence>
<organism evidence="3 4">
    <name type="scientific">Folsomia candida</name>
    <name type="common">Springtail</name>
    <dbReference type="NCBI Taxonomy" id="158441"/>
    <lineage>
        <taxon>Eukaryota</taxon>
        <taxon>Metazoa</taxon>
        <taxon>Ecdysozoa</taxon>
        <taxon>Arthropoda</taxon>
        <taxon>Hexapoda</taxon>
        <taxon>Collembola</taxon>
        <taxon>Entomobryomorpha</taxon>
        <taxon>Isotomoidea</taxon>
        <taxon>Isotomidae</taxon>
        <taxon>Proisotominae</taxon>
        <taxon>Folsomia</taxon>
    </lineage>
</organism>
<dbReference type="InterPro" id="IPR032060">
    <property type="entry name" value="MGA_dom"/>
</dbReference>
<comment type="caution">
    <text evidence="3">The sequence shown here is derived from an EMBL/GenBank/DDBJ whole genome shotgun (WGS) entry which is preliminary data.</text>
</comment>
<evidence type="ECO:0000313" key="4">
    <source>
        <dbReference type="Proteomes" id="UP000198287"/>
    </source>
</evidence>
<gene>
    <name evidence="3" type="ORF">Fcan01_12679</name>
</gene>
<evidence type="ECO:0000259" key="2">
    <source>
        <dbReference type="Pfam" id="PF16059"/>
    </source>
</evidence>
<protein>
    <submittedName>
        <fullName evidence="3">MAX gene-associated protein</fullName>
    </submittedName>
</protein>
<evidence type="ECO:0000313" key="3">
    <source>
        <dbReference type="EMBL" id="OXA52938.1"/>
    </source>
</evidence>
<feature type="region of interest" description="Disordered" evidence="1">
    <location>
        <begin position="172"/>
        <end position="191"/>
    </location>
</feature>
<feature type="compositionally biased region" description="Low complexity" evidence="1">
    <location>
        <begin position="624"/>
        <end position="635"/>
    </location>
</feature>
<feature type="region of interest" description="Disordered" evidence="1">
    <location>
        <begin position="623"/>
        <end position="651"/>
    </location>
</feature>
<feature type="region of interest" description="Disordered" evidence="1">
    <location>
        <begin position="67"/>
        <end position="93"/>
    </location>
</feature>
<evidence type="ECO:0000256" key="1">
    <source>
        <dbReference type="SAM" id="MobiDB-lite"/>
    </source>
</evidence>
<reference evidence="3 4" key="1">
    <citation type="submission" date="2015-12" db="EMBL/GenBank/DDBJ databases">
        <title>The genome of Folsomia candida.</title>
        <authorList>
            <person name="Faddeeva A."/>
            <person name="Derks M.F."/>
            <person name="Anvar Y."/>
            <person name="Smit S."/>
            <person name="Van Straalen N."/>
            <person name="Roelofs D."/>
        </authorList>
    </citation>
    <scope>NUCLEOTIDE SEQUENCE [LARGE SCALE GENOMIC DNA]</scope>
    <source>
        <strain evidence="3 4">VU population</strain>
        <tissue evidence="3">Whole body</tissue>
    </source>
</reference>
<name>A0A226E6H2_FOLCA</name>
<feature type="compositionally biased region" description="Polar residues" evidence="1">
    <location>
        <begin position="78"/>
        <end position="88"/>
    </location>
</feature>
<accession>A0A226E6H2</accession>